<dbReference type="AlphaFoldDB" id="A0A7M5V898"/>
<sequence>MPIIEFLEFKMYLLLNVAIFSWEIFLAVCSSKSYKVENFGNSNLIDSEEIRGPRSITECVMRCQRKTKEGFYTNDNKCFCHNGVVENQGGESGSSTKEVEVHEAENGVILLQTYQLFFQLEIWSTNDNAGNNDNGFYEPYGQIYLKIGDFSVNQDVDMWNIARANHLYITNGESYFVNRTITFMEFSDFDQIGNITVHGQVWEYDPSSADDNIGKPDGDLYQAKYIFNQGVERRYYGKSTDSYYIRIKMSLSKLPMKN</sequence>
<organism evidence="1 2">
    <name type="scientific">Clytia hemisphaerica</name>
    <dbReference type="NCBI Taxonomy" id="252671"/>
    <lineage>
        <taxon>Eukaryota</taxon>
        <taxon>Metazoa</taxon>
        <taxon>Cnidaria</taxon>
        <taxon>Hydrozoa</taxon>
        <taxon>Hydroidolina</taxon>
        <taxon>Leptothecata</taxon>
        <taxon>Obeliida</taxon>
        <taxon>Clytiidae</taxon>
        <taxon>Clytia</taxon>
    </lineage>
</organism>
<dbReference type="Proteomes" id="UP000594262">
    <property type="component" value="Unplaced"/>
</dbReference>
<dbReference type="RefSeq" id="XP_066915670.1">
    <property type="nucleotide sequence ID" value="XM_067059569.1"/>
</dbReference>
<evidence type="ECO:0000313" key="2">
    <source>
        <dbReference type="Proteomes" id="UP000594262"/>
    </source>
</evidence>
<name>A0A7M5V898_9CNID</name>
<accession>A0A7M5V898</accession>
<proteinExistence type="predicted"/>
<keyword evidence="2" id="KW-1185">Reference proteome</keyword>
<protein>
    <submittedName>
        <fullName evidence="1">Uncharacterized protein</fullName>
    </submittedName>
</protein>
<dbReference type="EnsemblMetazoa" id="CLYHEMT007723.1">
    <property type="protein sequence ID" value="CLYHEMP007723.1"/>
    <property type="gene ID" value="CLYHEMG007723"/>
</dbReference>
<dbReference type="GeneID" id="136802804"/>
<evidence type="ECO:0000313" key="1">
    <source>
        <dbReference type="EnsemblMetazoa" id="CLYHEMP007723.1"/>
    </source>
</evidence>
<reference evidence="1" key="1">
    <citation type="submission" date="2021-01" db="UniProtKB">
        <authorList>
            <consortium name="EnsemblMetazoa"/>
        </authorList>
    </citation>
    <scope>IDENTIFICATION</scope>
</reference>